<evidence type="ECO:0000259" key="19">
    <source>
        <dbReference type="PROSITE" id="PS50268"/>
    </source>
</evidence>
<dbReference type="EMBL" id="JADDUC020000001">
    <property type="protein sequence ID" value="KAI1243126.1"/>
    <property type="molecule type" value="Genomic_DNA"/>
</dbReference>
<dbReference type="FunFam" id="2.60.40.60:FF:000009">
    <property type="entry name" value="Cadherin 24"/>
    <property type="match status" value="1"/>
</dbReference>
<evidence type="ECO:0000256" key="15">
    <source>
        <dbReference type="PROSITE-ProRule" id="PRU00043"/>
    </source>
</evidence>
<dbReference type="Proteomes" id="UP000618051">
    <property type="component" value="Unassembled WGS sequence"/>
</dbReference>
<evidence type="ECO:0000313" key="20">
    <source>
        <dbReference type="EMBL" id="KAG0113637.1"/>
    </source>
</evidence>
<dbReference type="FunFam" id="2.60.40.60:FF:000014">
    <property type="entry name" value="Cadherin 8"/>
    <property type="match status" value="1"/>
</dbReference>
<dbReference type="GO" id="GO:0034332">
    <property type="term" value="P:adherens junction organization"/>
    <property type="evidence" value="ECO:0007669"/>
    <property type="project" value="TreeGrafter"/>
</dbReference>
<dbReference type="InterPro" id="IPR000233">
    <property type="entry name" value="Cadherin_Y-type_LIR"/>
</dbReference>
<dbReference type="PROSITE" id="PS50268">
    <property type="entry name" value="CADHERIN_2"/>
    <property type="match status" value="5"/>
</dbReference>
<evidence type="ECO:0000256" key="18">
    <source>
        <dbReference type="SAM" id="Phobius"/>
    </source>
</evidence>
<feature type="compositionally biased region" description="Basic and acidic residues" evidence="17">
    <location>
        <begin position="164"/>
        <end position="174"/>
    </location>
</feature>
<feature type="domain" description="Cadherin" evidence="19">
    <location>
        <begin position="536"/>
        <end position="650"/>
    </location>
</feature>
<dbReference type="PANTHER" id="PTHR24027:SF84">
    <property type="entry name" value="CADHERIN-20"/>
    <property type="match status" value="1"/>
</dbReference>
<dbReference type="GO" id="GO:0007043">
    <property type="term" value="P:cell-cell junction assembly"/>
    <property type="evidence" value="ECO:0007669"/>
    <property type="project" value="TreeGrafter"/>
</dbReference>
<dbReference type="Gene3D" id="4.10.900.10">
    <property type="entry name" value="TCF3-CBD (Catenin binding domain)"/>
    <property type="match status" value="1"/>
</dbReference>
<keyword evidence="10 18" id="KW-1133">Transmembrane helix</keyword>
<keyword evidence="6" id="KW-0732">Signal</keyword>
<dbReference type="GO" id="GO:0008013">
    <property type="term" value="F:beta-catenin binding"/>
    <property type="evidence" value="ECO:0007669"/>
    <property type="project" value="TreeGrafter"/>
</dbReference>
<feature type="domain" description="Cadherin" evidence="19">
    <location>
        <begin position="346"/>
        <end position="426"/>
    </location>
</feature>
<feature type="compositionally biased region" description="Basic residues" evidence="17">
    <location>
        <begin position="175"/>
        <end position="188"/>
    </location>
</feature>
<dbReference type="InterPro" id="IPR039808">
    <property type="entry name" value="Cadherin"/>
</dbReference>
<dbReference type="FunFam" id="2.60.40.60:FF:000012">
    <property type="entry name" value="Cadherin 24"/>
    <property type="match status" value="1"/>
</dbReference>
<dbReference type="InterPro" id="IPR002126">
    <property type="entry name" value="Cadherin-like_dom"/>
</dbReference>
<dbReference type="AlphaFoldDB" id="A0A835NDZ4"/>
<dbReference type="OrthoDB" id="6252479at2759"/>
<dbReference type="FunFam" id="2.60.40.60:FF:000008">
    <property type="entry name" value="Cadherin 24"/>
    <property type="match status" value="1"/>
</dbReference>
<feature type="domain" description="Cadherin" evidence="19">
    <location>
        <begin position="427"/>
        <end position="535"/>
    </location>
</feature>
<evidence type="ECO:0000313" key="22">
    <source>
        <dbReference type="Proteomes" id="UP000618051"/>
    </source>
</evidence>
<evidence type="ECO:0000256" key="5">
    <source>
        <dbReference type="ARBA" id="ARBA00022723"/>
    </source>
</evidence>
<dbReference type="GO" id="GO:0005509">
    <property type="term" value="F:calcium ion binding"/>
    <property type="evidence" value="ECO:0007669"/>
    <property type="project" value="UniProtKB-UniRule"/>
</dbReference>
<sequence length="1060" mass="118276">MLSSSCELPPRYCQVILERKDLEDKGIQPKLWFSREAGAALGSDMGKGAVSEVKQLSNNHLPLAVELTLEAECKEQHAEQAPFPVDAAVQLCIYAVPRVPALHHRAPSSLGPGGVMGHPKWHPKCPEASRALNLHTQVVKNQPLGTSPRCWGKREAAKMIQTNREADRGESGTKEKKKKKKKRKRKKGKEKEKEKEKGKEEKGKEKEKEEKEKKEKEFTISQKASKILGSSKTSIGAPGTFSQDYYGGNSLAREPSVSPSIRMWTSGRMSNAKNLFGLGVSLYFWGLMDLTTPVLSGSARPLTEGQEDNLPEKLHQRMKRSWVWNQFFVLEEYTGTDPLYVGKLHSDMDRGDGSIKYILSGEGAGIVFTIDDTTGDIHAIQRLDREERSQYTLRAQALDRRTGRPMEPESEFIIKIQDINDNEPKFLDGPYVASVPEMSPVGTSVIQVTATDADDPTYGNSARVVYSILQGQPYFSVDSQTGLIRTALMNMDREAKEYYEVIIQAKDMGGQLGGLAGTTTVNITLSDVNDNPPRFPQKHYQMSVLESAPVSSTVGRVVAKDLDEGINAEMKYSLVDGDGLDVFDINTDPNYQVGIITVRKPLSFESKKSYTLKVEGANPHLEMRFLNLGPFRDTTTVHISVEDVDEPPVFEPSIYFVEVPEDVEIGTTIQIISAKDPDVTNNSIRYSIDRSSDPGRFFYVDITSGALMTARPLDREDISWHNITVLATELNNPSQVGSVSVTVKVLDVNDNAPEFARFYETFVCENAKAGQLIQTVSAIDRDDPQEGQHFYYSLAPEAANNPNFTLRDNQDNTAWILTRRSGFRQHEQNTFYLPILISDNGRPVLSSTGTLTVHVCSCDEEGMVMSCNAEAYVLPVSLSRGALIAILACIFVLLVLVLLILSMRRQRKQPYIIDEEENIHENIVRYDDEGGGEEDTEAFDIAAMWNPREAQLVVKNRQDMLPEIESLSRYVPQACVMDNNVHNYVLAKLYEADMDLWAPPFDSLQTYMFEGNGSVAESLSSLQSVTTDSDQSYDYLTDWGPRFKKLAEMYGATDSSGALW</sequence>
<feature type="domain" description="Cadherin" evidence="19">
    <location>
        <begin position="755"/>
        <end position="877"/>
    </location>
</feature>
<dbReference type="GO" id="GO:0007156">
    <property type="term" value="P:homophilic cell adhesion via plasma membrane adhesion molecules"/>
    <property type="evidence" value="ECO:0007669"/>
    <property type="project" value="InterPro"/>
</dbReference>
<dbReference type="CDD" id="cd11304">
    <property type="entry name" value="Cadherin_repeat"/>
    <property type="match status" value="5"/>
</dbReference>
<keyword evidence="9 16" id="KW-0130">Cell adhesion</keyword>
<feature type="transmembrane region" description="Helical" evidence="18">
    <location>
        <begin position="882"/>
        <end position="901"/>
    </location>
</feature>
<dbReference type="InterPro" id="IPR015919">
    <property type="entry name" value="Cadherin-like_sf"/>
</dbReference>
<keyword evidence="3" id="KW-0165">Cleavage on pair of basic residues</keyword>
<dbReference type="GO" id="GO:0044331">
    <property type="term" value="P:cell-cell adhesion mediated by cadherin"/>
    <property type="evidence" value="ECO:0007669"/>
    <property type="project" value="TreeGrafter"/>
</dbReference>
<gene>
    <name evidence="21" type="ORF">IHE44_0000702</name>
    <name evidence="20" type="ORF">IHE44_010062</name>
</gene>
<reference evidence="20" key="1">
    <citation type="submission" date="2020-10" db="EMBL/GenBank/DDBJ databases">
        <title>Feather gene expression reveals the developmental basis of iridescence in African starlings.</title>
        <authorList>
            <person name="Rubenstein D.R."/>
        </authorList>
    </citation>
    <scope>NUCLEOTIDE SEQUENCE</scope>
    <source>
        <strain evidence="20">SS15</strain>
        <tissue evidence="20">Liver</tissue>
    </source>
</reference>
<dbReference type="GO" id="GO:0000902">
    <property type="term" value="P:cell morphogenesis"/>
    <property type="evidence" value="ECO:0007669"/>
    <property type="project" value="TreeGrafter"/>
</dbReference>
<dbReference type="Pfam" id="PF00028">
    <property type="entry name" value="Cadherin"/>
    <property type="match status" value="5"/>
</dbReference>
<dbReference type="GO" id="GO:0016342">
    <property type="term" value="C:catenin complex"/>
    <property type="evidence" value="ECO:0007669"/>
    <property type="project" value="TreeGrafter"/>
</dbReference>
<dbReference type="InterPro" id="IPR027397">
    <property type="entry name" value="Catenin-bd_sf"/>
</dbReference>
<keyword evidence="5" id="KW-0479">Metal-binding</keyword>
<evidence type="ECO:0000256" key="13">
    <source>
        <dbReference type="ARBA" id="ARBA00037319"/>
    </source>
</evidence>
<keyword evidence="8 15" id="KW-0106">Calcium</keyword>
<dbReference type="InterPro" id="IPR020894">
    <property type="entry name" value="Cadherin_CS"/>
</dbReference>
<keyword evidence="7" id="KW-0677">Repeat</keyword>
<proteinExistence type="predicted"/>
<organism evidence="20">
    <name type="scientific">Lamprotornis superbus</name>
    <dbReference type="NCBI Taxonomy" id="245042"/>
    <lineage>
        <taxon>Eukaryota</taxon>
        <taxon>Metazoa</taxon>
        <taxon>Chordata</taxon>
        <taxon>Craniata</taxon>
        <taxon>Vertebrata</taxon>
        <taxon>Euteleostomi</taxon>
        <taxon>Archelosauria</taxon>
        <taxon>Archosauria</taxon>
        <taxon>Dinosauria</taxon>
        <taxon>Saurischia</taxon>
        <taxon>Theropoda</taxon>
        <taxon>Coelurosauria</taxon>
        <taxon>Aves</taxon>
        <taxon>Neognathae</taxon>
        <taxon>Neoaves</taxon>
        <taxon>Telluraves</taxon>
        <taxon>Australaves</taxon>
        <taxon>Passeriformes</taxon>
        <taxon>Sturnidae</taxon>
        <taxon>Lamprotornis</taxon>
    </lineage>
</organism>
<dbReference type="GO" id="GO:0016477">
    <property type="term" value="P:cell migration"/>
    <property type="evidence" value="ECO:0007669"/>
    <property type="project" value="TreeGrafter"/>
</dbReference>
<dbReference type="FunFam" id="4.10.900.10:FF:000001">
    <property type="entry name" value="Cadherin 2"/>
    <property type="match status" value="1"/>
</dbReference>
<dbReference type="Pfam" id="PF01049">
    <property type="entry name" value="CADH_Y-type_LIR"/>
    <property type="match status" value="1"/>
</dbReference>
<evidence type="ECO:0000256" key="4">
    <source>
        <dbReference type="ARBA" id="ARBA00022692"/>
    </source>
</evidence>
<name>A0A835NDZ4_9PASS</name>
<evidence type="ECO:0000256" key="14">
    <source>
        <dbReference type="ARBA" id="ARBA00040456"/>
    </source>
</evidence>
<comment type="subcellular location">
    <subcellularLocation>
        <location evidence="1 16">Cell membrane</location>
        <topology evidence="1 16">Single-pass type I membrane protein</topology>
    </subcellularLocation>
</comment>
<evidence type="ECO:0000256" key="9">
    <source>
        <dbReference type="ARBA" id="ARBA00022889"/>
    </source>
</evidence>
<evidence type="ECO:0000256" key="16">
    <source>
        <dbReference type="RuleBase" id="RU003318"/>
    </source>
</evidence>
<dbReference type="EMBL" id="JADDUC010000409">
    <property type="protein sequence ID" value="KAG0113637.1"/>
    <property type="molecule type" value="Genomic_DNA"/>
</dbReference>
<evidence type="ECO:0000256" key="3">
    <source>
        <dbReference type="ARBA" id="ARBA00022685"/>
    </source>
</evidence>
<evidence type="ECO:0000256" key="10">
    <source>
        <dbReference type="ARBA" id="ARBA00022989"/>
    </source>
</evidence>
<accession>A0A835NDZ4</accession>
<evidence type="ECO:0000256" key="7">
    <source>
        <dbReference type="ARBA" id="ARBA00022737"/>
    </source>
</evidence>
<evidence type="ECO:0000256" key="1">
    <source>
        <dbReference type="ARBA" id="ARBA00004251"/>
    </source>
</evidence>
<comment type="function">
    <text evidence="13">Cadherins are calcium-dependent cell adhesion proteins. They preferentially interact with themselves in a homophilic manner in connecting cells; cadherins may thus contribute to the sorting of heterogeneous cell types.</text>
</comment>
<keyword evidence="11 18" id="KW-0472">Membrane</keyword>
<evidence type="ECO:0000256" key="11">
    <source>
        <dbReference type="ARBA" id="ARBA00023136"/>
    </source>
</evidence>
<keyword evidence="2" id="KW-1003">Cell membrane</keyword>
<reference evidence="21" key="3">
    <citation type="submission" date="2022-01" db="EMBL/GenBank/DDBJ databases">
        <authorList>
            <person name="Rubenstein D.R."/>
        </authorList>
    </citation>
    <scope>NUCLEOTIDE SEQUENCE</scope>
    <source>
        <strain evidence="21">SS15</strain>
        <tissue evidence="21">Liver</tissue>
    </source>
</reference>
<feature type="domain" description="Cadherin" evidence="19">
    <location>
        <begin position="651"/>
        <end position="755"/>
    </location>
</feature>
<feature type="region of interest" description="Disordered" evidence="17">
    <location>
        <begin position="160"/>
        <end position="219"/>
    </location>
</feature>
<dbReference type="PRINTS" id="PR00205">
    <property type="entry name" value="CADHERIN"/>
</dbReference>
<comment type="caution">
    <text evidence="20">The sequence shown here is derived from an EMBL/GenBank/DDBJ whole genome shotgun (WGS) entry which is preliminary data.</text>
</comment>
<keyword evidence="12" id="KW-0325">Glycoprotein</keyword>
<evidence type="ECO:0000256" key="12">
    <source>
        <dbReference type="ARBA" id="ARBA00023180"/>
    </source>
</evidence>
<protein>
    <recommendedName>
        <fullName evidence="14">Cadherin-20</fullName>
    </recommendedName>
</protein>
<evidence type="ECO:0000313" key="21">
    <source>
        <dbReference type="EMBL" id="KAI1243126.1"/>
    </source>
</evidence>
<dbReference type="SMART" id="SM00112">
    <property type="entry name" value="CA"/>
    <property type="match status" value="5"/>
</dbReference>
<evidence type="ECO:0000256" key="2">
    <source>
        <dbReference type="ARBA" id="ARBA00022475"/>
    </source>
</evidence>
<dbReference type="Gene3D" id="2.60.40.60">
    <property type="entry name" value="Cadherins"/>
    <property type="match status" value="5"/>
</dbReference>
<dbReference type="GO" id="GO:0016339">
    <property type="term" value="P:calcium-dependent cell-cell adhesion via plasma membrane cell adhesion molecules"/>
    <property type="evidence" value="ECO:0007669"/>
    <property type="project" value="TreeGrafter"/>
</dbReference>
<evidence type="ECO:0000256" key="8">
    <source>
        <dbReference type="ARBA" id="ARBA00022837"/>
    </source>
</evidence>
<dbReference type="PANTHER" id="PTHR24027">
    <property type="entry name" value="CADHERIN-23"/>
    <property type="match status" value="1"/>
</dbReference>
<reference evidence="21 22" key="2">
    <citation type="journal article" date="2021" name="J. Hered.">
        <title>Feather Gene Expression Elucidates the Developmental Basis of Plumage Iridescence in African Starlings.</title>
        <authorList>
            <person name="Rubenstein D.R."/>
            <person name="Corvelo A."/>
            <person name="MacManes M.D."/>
            <person name="Maia R."/>
            <person name="Narzisi G."/>
            <person name="Rousaki A."/>
            <person name="Vandenabeele P."/>
            <person name="Shawkey M.D."/>
            <person name="Solomon J."/>
        </authorList>
    </citation>
    <scope>NUCLEOTIDE SEQUENCE [LARGE SCALE GENOMIC DNA]</scope>
    <source>
        <strain evidence="21">SS15</strain>
    </source>
</reference>
<feature type="compositionally biased region" description="Basic and acidic residues" evidence="17">
    <location>
        <begin position="189"/>
        <end position="218"/>
    </location>
</feature>
<keyword evidence="4 16" id="KW-0812">Transmembrane</keyword>
<dbReference type="PROSITE" id="PS00232">
    <property type="entry name" value="CADHERIN_1"/>
    <property type="match status" value="2"/>
</dbReference>
<evidence type="ECO:0000256" key="17">
    <source>
        <dbReference type="SAM" id="MobiDB-lite"/>
    </source>
</evidence>
<evidence type="ECO:0000256" key="6">
    <source>
        <dbReference type="ARBA" id="ARBA00022729"/>
    </source>
</evidence>
<dbReference type="GO" id="GO:0045296">
    <property type="term" value="F:cadherin binding"/>
    <property type="evidence" value="ECO:0007669"/>
    <property type="project" value="TreeGrafter"/>
</dbReference>
<dbReference type="FunFam" id="2.60.40.60:FF:000017">
    <property type="entry name" value="Cadherin 24"/>
    <property type="match status" value="1"/>
</dbReference>
<dbReference type="SUPFAM" id="SSF49313">
    <property type="entry name" value="Cadherin-like"/>
    <property type="match status" value="5"/>
</dbReference>
<keyword evidence="22" id="KW-1185">Reference proteome</keyword>
<dbReference type="GO" id="GO:0005912">
    <property type="term" value="C:adherens junction"/>
    <property type="evidence" value="ECO:0007669"/>
    <property type="project" value="TreeGrafter"/>
</dbReference>